<dbReference type="InterPro" id="IPR058852">
    <property type="entry name" value="HTH_77"/>
</dbReference>
<accession>A0A0U3QT98</accession>
<dbReference type="EMBL" id="CP013747">
    <property type="protein sequence ID" value="ALV43652.1"/>
    <property type="molecule type" value="Genomic_DNA"/>
</dbReference>
<dbReference type="Gene3D" id="1.25.40.10">
    <property type="entry name" value="Tetratricopeptide repeat domain"/>
    <property type="match status" value="2"/>
</dbReference>
<reference evidence="2 3" key="1">
    <citation type="submission" date="2015-12" db="EMBL/GenBank/DDBJ databases">
        <authorList>
            <person name="Shamseldin A."/>
            <person name="Moawad H."/>
            <person name="Abd El-Rahim W.M."/>
            <person name="Sadowsky M.J."/>
        </authorList>
    </citation>
    <scope>NUCLEOTIDE SEQUENCE [LARGE SCALE GENOMIC DNA]</scope>
    <source>
        <strain evidence="2 3">Ar51</strain>
    </source>
</reference>
<gene>
    <name evidence="2" type="ORF">AU252_22820</name>
</gene>
<dbReference type="KEGG" id="psul:AU252_22820"/>
<dbReference type="SUPFAM" id="SSF52540">
    <property type="entry name" value="P-loop containing nucleoside triphosphate hydrolases"/>
    <property type="match status" value="1"/>
</dbReference>
<evidence type="ECO:0000259" key="1">
    <source>
        <dbReference type="SMART" id="SM01043"/>
    </source>
</evidence>
<dbReference type="InterPro" id="IPR011990">
    <property type="entry name" value="TPR-like_helical_dom_sf"/>
</dbReference>
<dbReference type="PANTHER" id="PTHR47691:SF3">
    <property type="entry name" value="HTH-TYPE TRANSCRIPTIONAL REGULATOR RV0890C-RELATED"/>
    <property type="match status" value="1"/>
</dbReference>
<dbReference type="AlphaFoldDB" id="A0A0U3QT98"/>
<feature type="domain" description="Bacterial transcriptional activator" evidence="1">
    <location>
        <begin position="4"/>
        <end position="130"/>
    </location>
</feature>
<dbReference type="PRINTS" id="PR00364">
    <property type="entry name" value="DISEASERSIST"/>
</dbReference>
<protein>
    <recommendedName>
        <fullName evidence="1">Bacterial transcriptional activator domain-containing protein</fullName>
    </recommendedName>
</protein>
<dbReference type="Pfam" id="PF03704">
    <property type="entry name" value="BTAD"/>
    <property type="match status" value="1"/>
</dbReference>
<dbReference type="CDD" id="cd15831">
    <property type="entry name" value="BTAD"/>
    <property type="match status" value="1"/>
</dbReference>
<name>A0A0U3QT98_9MICC</name>
<dbReference type="STRING" id="121292.AU252_22820"/>
<dbReference type="InterPro" id="IPR005158">
    <property type="entry name" value="BTAD"/>
</dbReference>
<sequence length="860" mass="94959">MAHQDYSTAYRVLRDALALWRGTPYKEFEDQPFTEPLISHLTTLYLEAHEDRFAAALALGKENEVLTGIPPLITRYPLREGLWRQLILAQYRAGRQGEALETYKKVQQLLSEQLGIDPGKALQQLYLQILKQDPDLEPPVAAAGSRLTDTPHNLPMQPSPFIGRQREKTEIQALVLKHSLVTLLGSGGSGKSRLAIEVAREALGHFPGGVWVVELPPLHQPGITVQTVAAALGLSDHPALPLETVIGDFLDSGKMLLVMDNCEYLVDEVASLVHGLLRSCDQLTILTTSQERLDLPEETLRVVTGLPIPGAEVADVSAMMDYDAVRLLVERASAVRPGFRLVDANKGAVSQICQVLDGLPLAIELAAALVNALDVSQIVTRLDNRFELLQRSAHGHIARHQTLRAAVDWSYGLLIPAERKLFADVSVFVGGFSLEAAESVCRDHAGERESLVTTLTHLVDKSLIYSEDGQDGEGSPRRYRMLDTLRAFGLEQLQAAGELQRMRDRHRLHFLALAEEAVSQLRGTHQEMWLRLLKLDHDNLRAALEWSMRAEDFETAGRIAGSLYPFWNLHGHYGEGRYWLGQILEVRNSISPEVRVRVLLGETTLAVIQGDLVRAQEVCIEAASLARQLGDRPALASTLQYLGFCSMFSGELADAESYLGESLENALAAHDERLQGWAYIFLAAVALSRGHYGRARLLATQFLSTPESVRGPEVVGWATLVLGATDWYDGDRTRAISFLLEGFRNFRDLGALWGLSFSMFMSAEVSGAQGNIRQQVILMAAAENLRTSIAAASFPFLEIWLKEAISSARKAMDPEEFEQHWQQGIALPLEAAIAHAERALDIAAKSSARPGSIGRRQFDA</sequence>
<dbReference type="Gene3D" id="3.40.50.300">
    <property type="entry name" value="P-loop containing nucleotide triphosphate hydrolases"/>
    <property type="match status" value="1"/>
</dbReference>
<dbReference type="PANTHER" id="PTHR47691">
    <property type="entry name" value="REGULATOR-RELATED"/>
    <property type="match status" value="1"/>
</dbReference>
<proteinExistence type="predicted"/>
<evidence type="ECO:0000313" key="3">
    <source>
        <dbReference type="Proteomes" id="UP000065151"/>
    </source>
</evidence>
<dbReference type="Pfam" id="PF25872">
    <property type="entry name" value="HTH_77"/>
    <property type="match status" value="1"/>
</dbReference>
<dbReference type="SUPFAM" id="SSF48452">
    <property type="entry name" value="TPR-like"/>
    <property type="match status" value="2"/>
</dbReference>
<organism evidence="2">
    <name type="scientific">Pseudarthrobacter sulfonivorans</name>
    <dbReference type="NCBI Taxonomy" id="121292"/>
    <lineage>
        <taxon>Bacteria</taxon>
        <taxon>Bacillati</taxon>
        <taxon>Actinomycetota</taxon>
        <taxon>Actinomycetes</taxon>
        <taxon>Micrococcales</taxon>
        <taxon>Micrococcaceae</taxon>
        <taxon>Pseudarthrobacter</taxon>
    </lineage>
</organism>
<dbReference type="InterPro" id="IPR027417">
    <property type="entry name" value="P-loop_NTPase"/>
</dbReference>
<dbReference type="SMART" id="SM01043">
    <property type="entry name" value="BTAD"/>
    <property type="match status" value="1"/>
</dbReference>
<dbReference type="Proteomes" id="UP000065151">
    <property type="component" value="Chromosome"/>
</dbReference>
<evidence type="ECO:0000313" key="2">
    <source>
        <dbReference type="EMBL" id="ALV43652.1"/>
    </source>
</evidence>